<evidence type="ECO:0000256" key="1">
    <source>
        <dbReference type="SAM" id="Phobius"/>
    </source>
</evidence>
<evidence type="ECO:0000313" key="4">
    <source>
        <dbReference type="Proteomes" id="UP000525329"/>
    </source>
</evidence>
<dbReference type="InterPro" id="IPR050229">
    <property type="entry name" value="GlpE_sulfurtransferase"/>
</dbReference>
<dbReference type="CDD" id="cd00158">
    <property type="entry name" value="RHOD"/>
    <property type="match status" value="1"/>
</dbReference>
<proteinExistence type="predicted"/>
<dbReference type="Proteomes" id="UP000525329">
    <property type="component" value="Unassembled WGS sequence"/>
</dbReference>
<dbReference type="PANTHER" id="PTHR43031:SF1">
    <property type="entry name" value="PYRIDINE NUCLEOTIDE-DISULPHIDE OXIDOREDUCTASE"/>
    <property type="match status" value="1"/>
</dbReference>
<dbReference type="PROSITE" id="PS50206">
    <property type="entry name" value="RHODANESE_3"/>
    <property type="match status" value="1"/>
</dbReference>
<keyword evidence="1" id="KW-0812">Transmembrane</keyword>
<dbReference type="InterPro" id="IPR036873">
    <property type="entry name" value="Rhodanese-like_dom_sf"/>
</dbReference>
<accession>A0A853GE89</accession>
<dbReference type="Pfam" id="PF00581">
    <property type="entry name" value="Rhodanese"/>
    <property type="match status" value="1"/>
</dbReference>
<dbReference type="PANTHER" id="PTHR43031">
    <property type="entry name" value="FAD-DEPENDENT OXIDOREDUCTASE"/>
    <property type="match status" value="1"/>
</dbReference>
<dbReference type="Gene3D" id="3.40.250.10">
    <property type="entry name" value="Rhodanese-like domain"/>
    <property type="match status" value="1"/>
</dbReference>
<evidence type="ECO:0000259" key="2">
    <source>
        <dbReference type="PROSITE" id="PS50206"/>
    </source>
</evidence>
<dbReference type="InterPro" id="IPR001763">
    <property type="entry name" value="Rhodanese-like_dom"/>
</dbReference>
<protein>
    <submittedName>
        <fullName evidence="3">Rhodanese-like domain-containing protein</fullName>
    </submittedName>
</protein>
<gene>
    <name evidence="3" type="ORF">H0A74_04520</name>
</gene>
<comment type="caution">
    <text evidence="3">The sequence shown here is derived from an EMBL/GenBank/DDBJ whole genome shotgun (WGS) entry which is preliminary data.</text>
</comment>
<evidence type="ECO:0000313" key="3">
    <source>
        <dbReference type="EMBL" id="NYT52811.1"/>
    </source>
</evidence>
<keyword evidence="1" id="KW-1133">Transmembrane helix</keyword>
<dbReference type="EMBL" id="JACCHU010000002">
    <property type="protein sequence ID" value="NYT52811.1"/>
    <property type="molecule type" value="Genomic_DNA"/>
</dbReference>
<reference evidence="3 4" key="1">
    <citation type="submission" date="2020-05" db="EMBL/GenBank/DDBJ databases">
        <title>Horizontal transmission and recombination maintain forever young bacterial symbiont genomes.</title>
        <authorList>
            <person name="Russell S.L."/>
            <person name="Pepper-Tunick E."/>
            <person name="Svedberg J."/>
            <person name="Byrne A."/>
            <person name="Ruelas Castillo J."/>
            <person name="Vollmers C."/>
            <person name="Beinart R.A."/>
            <person name="Corbett-Detig R."/>
        </authorList>
    </citation>
    <scope>NUCLEOTIDE SEQUENCE [LARGE SCALE GENOMIC DNA]</scope>
    <source>
        <strain evidence="3">Monterey_2004</strain>
    </source>
</reference>
<dbReference type="AlphaFoldDB" id="A0A853GE89"/>
<dbReference type="SUPFAM" id="SSF52821">
    <property type="entry name" value="Rhodanese/Cell cycle control phosphatase"/>
    <property type="match status" value="1"/>
</dbReference>
<dbReference type="SMART" id="SM00450">
    <property type="entry name" value="RHOD"/>
    <property type="match status" value="1"/>
</dbReference>
<sequence>MEIFEFLFANEQIFTTITLILLIALLIGNIVVDKLKKYKDIDPNGAVTLMDNDNLILLDVREEKERKIGYIDGDIHIPLANVKNKLFSLDKHKKVLVYCRSGSRSAHISRLLTRNKFVNVYNLKGGFQAWKRAKLPIKT</sequence>
<organism evidence="3 4">
    <name type="scientific">Candidatus Vesicomyosocius endoextente</name>
    <dbReference type="NCBI Taxonomy" id="2738853"/>
    <lineage>
        <taxon>Bacteria</taxon>
        <taxon>Pseudomonadati</taxon>
        <taxon>Pseudomonadota</taxon>
        <taxon>Gammaproteobacteria</taxon>
        <taxon>Candidatus Pseudothioglobaceae</taxon>
        <taxon>Candidatus Vesicomyidisocius</taxon>
    </lineage>
</organism>
<feature type="domain" description="Rhodanese" evidence="2">
    <location>
        <begin position="51"/>
        <end position="139"/>
    </location>
</feature>
<keyword evidence="1" id="KW-0472">Membrane</keyword>
<feature type="transmembrane region" description="Helical" evidence="1">
    <location>
        <begin position="12"/>
        <end position="32"/>
    </location>
</feature>
<name>A0A853GE89_9GAMM</name>